<organism evidence="12 13">
    <name type="scientific">Streptomyces monticola</name>
    <dbReference type="NCBI Taxonomy" id="2666263"/>
    <lineage>
        <taxon>Bacteria</taxon>
        <taxon>Bacillati</taxon>
        <taxon>Actinomycetota</taxon>
        <taxon>Actinomycetes</taxon>
        <taxon>Kitasatosporales</taxon>
        <taxon>Streptomycetaceae</taxon>
        <taxon>Streptomyces</taxon>
    </lineage>
</organism>
<name>A0ABW2JVJ3_9ACTN</name>
<keyword evidence="9" id="KW-0175">Coiled coil</keyword>
<keyword evidence="3" id="KW-0597">Phosphoprotein</keyword>
<comment type="caution">
    <text evidence="12">The sequence shown here is derived from an EMBL/GenBank/DDBJ whole genome shotgun (WGS) entry which is preliminary data.</text>
</comment>
<dbReference type="PANTHER" id="PTHR24421">
    <property type="entry name" value="NITRATE/NITRITE SENSOR PROTEIN NARX-RELATED"/>
    <property type="match status" value="1"/>
</dbReference>
<feature type="transmembrane region" description="Helical" evidence="10">
    <location>
        <begin position="163"/>
        <end position="182"/>
    </location>
</feature>
<dbReference type="Gene3D" id="1.20.5.1930">
    <property type="match status" value="1"/>
</dbReference>
<keyword evidence="7" id="KW-0067">ATP-binding</keyword>
<dbReference type="InterPro" id="IPR003594">
    <property type="entry name" value="HATPase_dom"/>
</dbReference>
<dbReference type="SUPFAM" id="SSF55874">
    <property type="entry name" value="ATPase domain of HSP90 chaperone/DNA topoisomerase II/histidine kinase"/>
    <property type="match status" value="1"/>
</dbReference>
<feature type="transmembrane region" description="Helical" evidence="10">
    <location>
        <begin position="110"/>
        <end position="131"/>
    </location>
</feature>
<feature type="transmembrane region" description="Helical" evidence="10">
    <location>
        <begin position="138"/>
        <end position="157"/>
    </location>
</feature>
<dbReference type="RefSeq" id="WP_381838201.1">
    <property type="nucleotide sequence ID" value="NZ_JBHTCF010000021.1"/>
</dbReference>
<dbReference type="EC" id="2.7.13.3" evidence="2"/>
<evidence type="ECO:0000256" key="3">
    <source>
        <dbReference type="ARBA" id="ARBA00022553"/>
    </source>
</evidence>
<evidence type="ECO:0000256" key="9">
    <source>
        <dbReference type="SAM" id="Coils"/>
    </source>
</evidence>
<evidence type="ECO:0000256" key="8">
    <source>
        <dbReference type="ARBA" id="ARBA00023012"/>
    </source>
</evidence>
<keyword evidence="13" id="KW-1185">Reference proteome</keyword>
<keyword evidence="10" id="KW-0812">Transmembrane</keyword>
<dbReference type="InterPro" id="IPR011712">
    <property type="entry name" value="Sig_transdc_His_kin_sub3_dim/P"/>
</dbReference>
<reference evidence="13" key="1">
    <citation type="journal article" date="2019" name="Int. J. Syst. Evol. Microbiol.">
        <title>The Global Catalogue of Microorganisms (GCM) 10K type strain sequencing project: providing services to taxonomists for standard genome sequencing and annotation.</title>
        <authorList>
            <consortium name="The Broad Institute Genomics Platform"/>
            <consortium name="The Broad Institute Genome Sequencing Center for Infectious Disease"/>
            <person name="Wu L."/>
            <person name="Ma J."/>
        </authorList>
    </citation>
    <scope>NUCLEOTIDE SEQUENCE [LARGE SCALE GENOMIC DNA]</scope>
    <source>
        <strain evidence="13">SYNS20</strain>
    </source>
</reference>
<evidence type="ECO:0000259" key="11">
    <source>
        <dbReference type="SMART" id="SM00387"/>
    </source>
</evidence>
<evidence type="ECO:0000256" key="7">
    <source>
        <dbReference type="ARBA" id="ARBA00022840"/>
    </source>
</evidence>
<feature type="domain" description="Histidine kinase/HSP90-like ATPase" evidence="11">
    <location>
        <begin position="324"/>
        <end position="425"/>
    </location>
</feature>
<protein>
    <recommendedName>
        <fullName evidence="2">histidine kinase</fullName>
        <ecNumber evidence="2">2.7.13.3</ecNumber>
    </recommendedName>
</protein>
<dbReference type="InterPro" id="IPR050482">
    <property type="entry name" value="Sensor_HK_TwoCompSys"/>
</dbReference>
<evidence type="ECO:0000256" key="4">
    <source>
        <dbReference type="ARBA" id="ARBA00022679"/>
    </source>
</evidence>
<dbReference type="Pfam" id="PF02518">
    <property type="entry name" value="HATPase_c"/>
    <property type="match status" value="1"/>
</dbReference>
<evidence type="ECO:0000256" key="2">
    <source>
        <dbReference type="ARBA" id="ARBA00012438"/>
    </source>
</evidence>
<evidence type="ECO:0000313" key="13">
    <source>
        <dbReference type="Proteomes" id="UP001596523"/>
    </source>
</evidence>
<dbReference type="Gene3D" id="3.30.565.10">
    <property type="entry name" value="Histidine kinase-like ATPase, C-terminal domain"/>
    <property type="match status" value="1"/>
</dbReference>
<dbReference type="InterPro" id="IPR055558">
    <property type="entry name" value="DUF7134"/>
</dbReference>
<keyword evidence="4" id="KW-0808">Transferase</keyword>
<dbReference type="InterPro" id="IPR036890">
    <property type="entry name" value="HATPase_C_sf"/>
</dbReference>
<dbReference type="Pfam" id="PF07730">
    <property type="entry name" value="HisKA_3"/>
    <property type="match status" value="1"/>
</dbReference>
<dbReference type="PANTHER" id="PTHR24421:SF10">
    <property type="entry name" value="NITRATE_NITRITE SENSOR PROTEIN NARQ"/>
    <property type="match status" value="1"/>
</dbReference>
<accession>A0ABW2JVJ3</accession>
<dbReference type="EMBL" id="JBHTCF010000021">
    <property type="protein sequence ID" value="MFC7309352.1"/>
    <property type="molecule type" value="Genomic_DNA"/>
</dbReference>
<evidence type="ECO:0000313" key="12">
    <source>
        <dbReference type="EMBL" id="MFC7309352.1"/>
    </source>
</evidence>
<gene>
    <name evidence="12" type="ORF">ACFQVC_34730</name>
</gene>
<dbReference type="Pfam" id="PF23539">
    <property type="entry name" value="DUF7134"/>
    <property type="match status" value="1"/>
</dbReference>
<keyword evidence="10" id="KW-1133">Transmembrane helix</keyword>
<keyword evidence="6 12" id="KW-0418">Kinase</keyword>
<dbReference type="GO" id="GO:0016301">
    <property type="term" value="F:kinase activity"/>
    <property type="evidence" value="ECO:0007669"/>
    <property type="project" value="UniProtKB-KW"/>
</dbReference>
<dbReference type="CDD" id="cd16917">
    <property type="entry name" value="HATPase_UhpB-NarQ-NarX-like"/>
    <property type="match status" value="1"/>
</dbReference>
<dbReference type="Proteomes" id="UP001596523">
    <property type="component" value="Unassembled WGS sequence"/>
</dbReference>
<keyword evidence="8" id="KW-0902">Two-component regulatory system</keyword>
<proteinExistence type="predicted"/>
<sequence length="427" mass="45908">MTAQAPRPQTTAAKGDTSALTAHVQRLLQRLRAFDHRHPLVWDLLLTAFYVTASLIDYSSGGWHTVARNRDASETLVLLICLGFSLPLLWRRTHPVAALLAMAPAALANAWDGIIAQAALLQFIVVFNIALHRSPMTLLRAFAVIAVPTVIGAVRYPEDSWDQQILPTLWGFVMVVLLAVAVRTRKEYLASLVERARQLEVERDQQARLAAAAERTRIAREMHDIIGHNLSVITGLADGGSYAAKKNPERAGQALTAIAGTSREALTELRRLLGVLRDDTPNADLTPQPGLTDLNSLVDGVRSAGLPVRMTVRGTPAHDSDTAGRELTVYRVVQEALTNTLKHAGPGATATVDVSHSDTGVTVTVTDDGRGAPTVTPGGRAEAPGGRGITGMRERTALYNGTLEAGPLPQPTGGWRVRMHLPEEPAP</sequence>
<dbReference type="SMART" id="SM00387">
    <property type="entry name" value="HATPase_c"/>
    <property type="match status" value="1"/>
</dbReference>
<keyword evidence="10" id="KW-0472">Membrane</keyword>
<evidence type="ECO:0000256" key="6">
    <source>
        <dbReference type="ARBA" id="ARBA00022777"/>
    </source>
</evidence>
<feature type="transmembrane region" description="Helical" evidence="10">
    <location>
        <begin position="40"/>
        <end position="60"/>
    </location>
</feature>
<evidence type="ECO:0000256" key="5">
    <source>
        <dbReference type="ARBA" id="ARBA00022741"/>
    </source>
</evidence>
<evidence type="ECO:0000256" key="10">
    <source>
        <dbReference type="SAM" id="Phobius"/>
    </source>
</evidence>
<comment type="catalytic activity">
    <reaction evidence="1">
        <text>ATP + protein L-histidine = ADP + protein N-phospho-L-histidine.</text>
        <dbReference type="EC" id="2.7.13.3"/>
    </reaction>
</comment>
<feature type="coiled-coil region" evidence="9">
    <location>
        <begin position="189"/>
        <end position="216"/>
    </location>
</feature>
<evidence type="ECO:0000256" key="1">
    <source>
        <dbReference type="ARBA" id="ARBA00000085"/>
    </source>
</evidence>
<keyword evidence="5" id="KW-0547">Nucleotide-binding</keyword>
<feature type="transmembrane region" description="Helical" evidence="10">
    <location>
        <begin position="72"/>
        <end position="90"/>
    </location>
</feature>